<dbReference type="GO" id="GO:0016616">
    <property type="term" value="F:oxidoreductase activity, acting on the CH-OH group of donors, NAD or NADP as acceptor"/>
    <property type="evidence" value="ECO:0007669"/>
    <property type="project" value="TreeGrafter"/>
</dbReference>
<dbReference type="PANTHER" id="PTHR42760">
    <property type="entry name" value="SHORT-CHAIN DEHYDROGENASES/REDUCTASES FAMILY MEMBER"/>
    <property type="match status" value="1"/>
</dbReference>
<dbReference type="InterPro" id="IPR002347">
    <property type="entry name" value="SDR_fam"/>
</dbReference>
<evidence type="ECO:0000313" key="4">
    <source>
        <dbReference type="Proteomes" id="UP000054683"/>
    </source>
</evidence>
<dbReference type="CDD" id="cd05233">
    <property type="entry name" value="SDR_c"/>
    <property type="match status" value="1"/>
</dbReference>
<comment type="similarity">
    <text evidence="1 2">Belongs to the short-chain dehydrogenases/reductases (SDR) family.</text>
</comment>
<proteinExistence type="inferred from homology"/>
<dbReference type="PRINTS" id="PR00081">
    <property type="entry name" value="GDHRDH"/>
</dbReference>
<accession>A0A158GQB9</accession>
<protein>
    <submittedName>
        <fullName evidence="3">Oxidoreductase</fullName>
    </submittedName>
</protein>
<dbReference type="Gene3D" id="3.40.50.720">
    <property type="entry name" value="NAD(P)-binding Rossmann-like Domain"/>
    <property type="match status" value="1"/>
</dbReference>
<name>A0A158GQB9_9BURK</name>
<gene>
    <name evidence="3" type="ORF">AWB69_03120</name>
</gene>
<evidence type="ECO:0000313" key="3">
    <source>
        <dbReference type="EMBL" id="SAL34232.1"/>
    </source>
</evidence>
<dbReference type="RefSeq" id="WP_062086016.1">
    <property type="nucleotide sequence ID" value="NZ_FCOK02000018.1"/>
</dbReference>
<dbReference type="EMBL" id="FCOK02000018">
    <property type="protein sequence ID" value="SAL34232.1"/>
    <property type="molecule type" value="Genomic_DNA"/>
</dbReference>
<dbReference type="PRINTS" id="PR00080">
    <property type="entry name" value="SDRFAMILY"/>
</dbReference>
<sequence length="283" mass="30684">MEIKQKGCVVTGAGSGIGRGIALALADAGASGIIIADVQLERAEAVCVEIEAKGGVARPFRCDVRQSQSVERLADFAWDTLGHVEILCNNAGVIATGPGFDTTDEDLRWQFEVNVYGVFNGCRVFGRRFLSNGTKAWICNTASHHAVGTPTAGVATYVATKHAVLGFADAFRLEYGESIGFSVLCPGIINTELWDAGRNRPEELGNAFKGSEQNHAALEAYGMSPEFVGNLVAQGIKTEEFFIWTHPYSIELIEKRYLEGVESIRRQWPDGPLPIHKRTPGKV</sequence>
<dbReference type="SUPFAM" id="SSF51735">
    <property type="entry name" value="NAD(P)-binding Rossmann-fold domains"/>
    <property type="match status" value="1"/>
</dbReference>
<dbReference type="InterPro" id="IPR036291">
    <property type="entry name" value="NAD(P)-bd_dom_sf"/>
</dbReference>
<organism evidence="3 4">
    <name type="scientific">Caballeronia udeis</name>
    <dbReference type="NCBI Taxonomy" id="1232866"/>
    <lineage>
        <taxon>Bacteria</taxon>
        <taxon>Pseudomonadati</taxon>
        <taxon>Pseudomonadota</taxon>
        <taxon>Betaproteobacteria</taxon>
        <taxon>Burkholderiales</taxon>
        <taxon>Burkholderiaceae</taxon>
        <taxon>Caballeronia</taxon>
    </lineage>
</organism>
<evidence type="ECO:0000256" key="2">
    <source>
        <dbReference type="RuleBase" id="RU000363"/>
    </source>
</evidence>
<evidence type="ECO:0000256" key="1">
    <source>
        <dbReference type="ARBA" id="ARBA00006484"/>
    </source>
</evidence>
<dbReference type="Pfam" id="PF00106">
    <property type="entry name" value="adh_short"/>
    <property type="match status" value="1"/>
</dbReference>
<dbReference type="Proteomes" id="UP000054683">
    <property type="component" value="Unassembled WGS sequence"/>
</dbReference>
<reference evidence="3 4" key="1">
    <citation type="submission" date="2016-01" db="EMBL/GenBank/DDBJ databases">
        <authorList>
            <person name="Oliw E.H."/>
        </authorList>
    </citation>
    <scope>NUCLEOTIDE SEQUENCE [LARGE SCALE GENOMIC DNA]</scope>
    <source>
        <strain evidence="3">LMG 27134</strain>
    </source>
</reference>
<dbReference type="OrthoDB" id="9810734at2"/>
<dbReference type="AlphaFoldDB" id="A0A158GQB9"/>